<dbReference type="GO" id="GO:0009252">
    <property type="term" value="P:peptidoglycan biosynthetic process"/>
    <property type="evidence" value="ECO:0007669"/>
    <property type="project" value="UniProtKB-UniRule"/>
</dbReference>
<evidence type="ECO:0000256" key="17">
    <source>
        <dbReference type="ARBA" id="ARBA00031026"/>
    </source>
</evidence>
<keyword evidence="14 19" id="KW-0560">Oxidoreductase</keyword>
<dbReference type="GO" id="GO:0008360">
    <property type="term" value="P:regulation of cell shape"/>
    <property type="evidence" value="ECO:0007669"/>
    <property type="project" value="UniProtKB-KW"/>
</dbReference>
<dbReference type="PROSITE" id="PS51387">
    <property type="entry name" value="FAD_PCMH"/>
    <property type="match status" value="1"/>
</dbReference>
<dbReference type="SUPFAM" id="SSF56194">
    <property type="entry name" value="Uridine diphospho-N-Acetylenolpyruvylglucosamine reductase, MurB, C-terminal domain"/>
    <property type="match status" value="1"/>
</dbReference>
<proteinExistence type="inferred from homology"/>
<dbReference type="NCBIfam" id="NF000755">
    <property type="entry name" value="PRK00046.1"/>
    <property type="match status" value="1"/>
</dbReference>
<keyword evidence="8 19" id="KW-0132">Cell division</keyword>
<name>A0A8J7RJT3_9BACT</name>
<comment type="similarity">
    <text evidence="19">Belongs to the MurB family.</text>
</comment>
<evidence type="ECO:0000256" key="9">
    <source>
        <dbReference type="ARBA" id="ARBA00022630"/>
    </source>
</evidence>
<evidence type="ECO:0000256" key="19">
    <source>
        <dbReference type="HAMAP-Rule" id="MF_00037"/>
    </source>
</evidence>
<feature type="active site" evidence="19">
    <location>
        <position position="168"/>
    </location>
</feature>
<dbReference type="Gene3D" id="3.30.43.10">
    <property type="entry name" value="Uridine Diphospho-n-acetylenolpyruvylglucosamine Reductase, domain 2"/>
    <property type="match status" value="1"/>
</dbReference>
<keyword evidence="12 19" id="KW-0133">Cell shape</keyword>
<organism evidence="21 22">
    <name type="scientific">Natronogracilivirga saccharolytica</name>
    <dbReference type="NCBI Taxonomy" id="2812953"/>
    <lineage>
        <taxon>Bacteria</taxon>
        <taxon>Pseudomonadati</taxon>
        <taxon>Balneolota</taxon>
        <taxon>Balneolia</taxon>
        <taxon>Balneolales</taxon>
        <taxon>Cyclonatronaceae</taxon>
        <taxon>Natronogracilivirga</taxon>
    </lineage>
</organism>
<keyword evidence="9 19" id="KW-0285">Flavoprotein</keyword>
<dbReference type="SUPFAM" id="SSF56176">
    <property type="entry name" value="FAD-binding/transporter-associated domain-like"/>
    <property type="match status" value="1"/>
</dbReference>
<evidence type="ECO:0000256" key="12">
    <source>
        <dbReference type="ARBA" id="ARBA00022960"/>
    </source>
</evidence>
<dbReference type="UniPathway" id="UPA00219"/>
<dbReference type="HAMAP" id="MF_00037">
    <property type="entry name" value="MurB"/>
    <property type="match status" value="1"/>
</dbReference>
<comment type="subcellular location">
    <subcellularLocation>
        <location evidence="3 19">Cytoplasm</location>
    </subcellularLocation>
</comment>
<keyword evidence="13 19" id="KW-0573">Peptidoglycan synthesis</keyword>
<dbReference type="InterPro" id="IPR016169">
    <property type="entry name" value="FAD-bd_PCMH_sub2"/>
</dbReference>
<dbReference type="GO" id="GO:0008762">
    <property type="term" value="F:UDP-N-acetylmuramate dehydrogenase activity"/>
    <property type="evidence" value="ECO:0007669"/>
    <property type="project" value="UniProtKB-UniRule"/>
</dbReference>
<evidence type="ECO:0000313" key="22">
    <source>
        <dbReference type="Proteomes" id="UP000673975"/>
    </source>
</evidence>
<feature type="active site" evidence="19">
    <location>
        <position position="351"/>
    </location>
</feature>
<keyword evidence="10 19" id="KW-0274">FAD</keyword>
<feature type="active site" description="Proton donor" evidence="19">
    <location>
        <position position="242"/>
    </location>
</feature>
<dbReference type="EMBL" id="JAFIDN010000001">
    <property type="protein sequence ID" value="MBP3191448.1"/>
    <property type="molecule type" value="Genomic_DNA"/>
</dbReference>
<dbReference type="GO" id="GO:0005829">
    <property type="term" value="C:cytosol"/>
    <property type="evidence" value="ECO:0007669"/>
    <property type="project" value="TreeGrafter"/>
</dbReference>
<dbReference type="PANTHER" id="PTHR21071">
    <property type="entry name" value="UDP-N-ACETYLENOLPYRUVOYLGLUCOSAMINE REDUCTASE"/>
    <property type="match status" value="1"/>
</dbReference>
<protein>
    <recommendedName>
        <fullName evidence="6 19">UDP-N-acetylenolpyruvoylglucosamine reductase</fullName>
        <ecNumber evidence="5 19">1.3.1.98</ecNumber>
    </recommendedName>
    <alternativeName>
        <fullName evidence="17 19">UDP-N-acetylmuramate dehydrogenase</fullName>
    </alternativeName>
</protein>
<keyword evidence="11 19" id="KW-0521">NADP</keyword>
<evidence type="ECO:0000256" key="8">
    <source>
        <dbReference type="ARBA" id="ARBA00022618"/>
    </source>
</evidence>
<evidence type="ECO:0000256" key="18">
    <source>
        <dbReference type="ARBA" id="ARBA00048914"/>
    </source>
</evidence>
<dbReference type="InterPro" id="IPR016166">
    <property type="entry name" value="FAD-bd_PCMH"/>
</dbReference>
<evidence type="ECO:0000313" key="21">
    <source>
        <dbReference type="EMBL" id="MBP3191448.1"/>
    </source>
</evidence>
<comment type="caution">
    <text evidence="21">The sequence shown here is derived from an EMBL/GenBank/DDBJ whole genome shotgun (WGS) entry which is preliminary data.</text>
</comment>
<evidence type="ECO:0000256" key="14">
    <source>
        <dbReference type="ARBA" id="ARBA00023002"/>
    </source>
</evidence>
<dbReference type="InterPro" id="IPR006094">
    <property type="entry name" value="Oxid_FAD_bind_N"/>
</dbReference>
<dbReference type="Gene3D" id="3.90.78.10">
    <property type="entry name" value="UDP-N-acetylenolpyruvoylglucosamine reductase, C-terminal domain"/>
    <property type="match status" value="1"/>
</dbReference>
<dbReference type="Gene3D" id="3.30.465.10">
    <property type="match status" value="1"/>
</dbReference>
<dbReference type="NCBIfam" id="TIGR00179">
    <property type="entry name" value="murB"/>
    <property type="match status" value="1"/>
</dbReference>
<gene>
    <name evidence="19 21" type="primary">murB</name>
    <name evidence="21" type="ORF">NATSA_02110</name>
</gene>
<reference evidence="21" key="1">
    <citation type="submission" date="2021-02" db="EMBL/GenBank/DDBJ databases">
        <title>Natronogracilivirga saccharolytica gen. nov. sp. nov. a new anaerobic, haloalkiliphilic carbohydrate-fermenting bacterium from soda lake and proposing of Cyclonatronumiaceae fam. nov. in the phylum Balneolaeota.</title>
        <authorList>
            <person name="Zhilina T.N."/>
            <person name="Sorokin D.Y."/>
            <person name="Zavarzina D.G."/>
            <person name="Toshchakov S.V."/>
            <person name="Kublanov I.V."/>
        </authorList>
    </citation>
    <scope>NUCLEOTIDE SEQUENCE</scope>
    <source>
        <strain evidence="21">Z-1702</strain>
    </source>
</reference>
<dbReference type="InterPro" id="IPR036635">
    <property type="entry name" value="MurB_C_sf"/>
</dbReference>
<comment type="pathway">
    <text evidence="4 19">Cell wall biogenesis; peptidoglycan biosynthesis.</text>
</comment>
<dbReference type="InterPro" id="IPR036318">
    <property type="entry name" value="FAD-bd_PCMH-like_sf"/>
</dbReference>
<keyword evidence="22" id="KW-1185">Reference proteome</keyword>
<dbReference type="Pfam" id="PF01565">
    <property type="entry name" value="FAD_binding_4"/>
    <property type="match status" value="1"/>
</dbReference>
<dbReference type="InterPro" id="IPR016167">
    <property type="entry name" value="FAD-bd_PCMH_sub1"/>
</dbReference>
<evidence type="ECO:0000256" key="13">
    <source>
        <dbReference type="ARBA" id="ARBA00022984"/>
    </source>
</evidence>
<comment type="catalytic activity">
    <reaction evidence="18 19">
        <text>UDP-N-acetyl-alpha-D-muramate + NADP(+) = UDP-N-acetyl-3-O-(1-carboxyvinyl)-alpha-D-glucosamine + NADPH + H(+)</text>
        <dbReference type="Rhea" id="RHEA:12248"/>
        <dbReference type="ChEBI" id="CHEBI:15378"/>
        <dbReference type="ChEBI" id="CHEBI:57783"/>
        <dbReference type="ChEBI" id="CHEBI:58349"/>
        <dbReference type="ChEBI" id="CHEBI:68483"/>
        <dbReference type="ChEBI" id="CHEBI:70757"/>
        <dbReference type="EC" id="1.3.1.98"/>
    </reaction>
</comment>
<comment type="function">
    <text evidence="2 19">Cell wall formation.</text>
</comment>
<dbReference type="Proteomes" id="UP000673975">
    <property type="component" value="Unassembled WGS sequence"/>
</dbReference>
<keyword evidence="7 19" id="KW-0963">Cytoplasm</keyword>
<dbReference type="AlphaFoldDB" id="A0A8J7RJT3"/>
<dbReference type="Pfam" id="PF02873">
    <property type="entry name" value="MurB_C"/>
    <property type="match status" value="1"/>
</dbReference>
<dbReference type="PANTHER" id="PTHR21071:SF4">
    <property type="entry name" value="UDP-N-ACETYLENOLPYRUVOYLGLUCOSAMINE REDUCTASE"/>
    <property type="match status" value="1"/>
</dbReference>
<accession>A0A8J7RJT3</accession>
<evidence type="ECO:0000256" key="4">
    <source>
        <dbReference type="ARBA" id="ARBA00004752"/>
    </source>
</evidence>
<evidence type="ECO:0000256" key="6">
    <source>
        <dbReference type="ARBA" id="ARBA00015188"/>
    </source>
</evidence>
<evidence type="ECO:0000256" key="16">
    <source>
        <dbReference type="ARBA" id="ARBA00023316"/>
    </source>
</evidence>
<dbReference type="EC" id="1.3.1.98" evidence="5 19"/>
<feature type="domain" description="FAD-binding PCMH-type" evidence="20">
    <location>
        <begin position="21"/>
        <end position="192"/>
    </location>
</feature>
<comment type="cofactor">
    <cofactor evidence="1 19">
        <name>FAD</name>
        <dbReference type="ChEBI" id="CHEBI:57692"/>
    </cofactor>
</comment>
<dbReference type="NCBIfam" id="NF010478">
    <property type="entry name" value="PRK13903.1"/>
    <property type="match status" value="1"/>
</dbReference>
<dbReference type="GO" id="GO:0071555">
    <property type="term" value="P:cell wall organization"/>
    <property type="evidence" value="ECO:0007669"/>
    <property type="project" value="UniProtKB-KW"/>
</dbReference>
<dbReference type="GO" id="GO:0051301">
    <property type="term" value="P:cell division"/>
    <property type="evidence" value="ECO:0007669"/>
    <property type="project" value="UniProtKB-KW"/>
</dbReference>
<keyword evidence="15 19" id="KW-0131">Cell cycle</keyword>
<evidence type="ECO:0000256" key="7">
    <source>
        <dbReference type="ARBA" id="ARBA00022490"/>
    </source>
</evidence>
<evidence type="ECO:0000259" key="20">
    <source>
        <dbReference type="PROSITE" id="PS51387"/>
    </source>
</evidence>
<evidence type="ECO:0000256" key="5">
    <source>
        <dbReference type="ARBA" id="ARBA00012518"/>
    </source>
</evidence>
<evidence type="ECO:0000256" key="11">
    <source>
        <dbReference type="ARBA" id="ARBA00022857"/>
    </source>
</evidence>
<evidence type="ECO:0000256" key="3">
    <source>
        <dbReference type="ARBA" id="ARBA00004496"/>
    </source>
</evidence>
<evidence type="ECO:0000256" key="10">
    <source>
        <dbReference type="ARBA" id="ARBA00022827"/>
    </source>
</evidence>
<dbReference type="InterPro" id="IPR011601">
    <property type="entry name" value="MurB_C"/>
</dbReference>
<dbReference type="GO" id="GO:0071949">
    <property type="term" value="F:FAD binding"/>
    <property type="evidence" value="ECO:0007669"/>
    <property type="project" value="InterPro"/>
</dbReference>
<evidence type="ECO:0000256" key="15">
    <source>
        <dbReference type="ARBA" id="ARBA00023306"/>
    </source>
</evidence>
<keyword evidence="16 19" id="KW-0961">Cell wall biogenesis/degradation</keyword>
<evidence type="ECO:0000256" key="2">
    <source>
        <dbReference type="ARBA" id="ARBA00003921"/>
    </source>
</evidence>
<evidence type="ECO:0000256" key="1">
    <source>
        <dbReference type="ARBA" id="ARBA00001974"/>
    </source>
</evidence>
<dbReference type="InterPro" id="IPR003170">
    <property type="entry name" value="MurB"/>
</dbReference>
<sequence>MTGKHTIKTGVDLKPYNTFRIEAFASRWAELHNADDLFRVMELPEFQSGRKYILGGGSNVLFTGDFDGLIIKNNISGISVVPENDRHVILKSGAGVIWDDLVRYSLDHNLGGIENLSMIPGSVGAAPIQNIGAYGVELEDTFLSLEAINLKTGEHTDFDHQMCRFGYRDSIFKRTHKDKYIITSVTLRLQKKPEPTLDYGNLRHTLAAEGITDPDIHDVSRAVRSIRASKLPDPAVTGNAGSFFKNPVMSAGYFQELKASWPEIPGFPAKSQSEKQAQGAEGAEKMMKVPAAWLIEQCGFKGKRDGDAGVHDRHALIIVNHGNATGRQLLNLARSIQDAVAGKFGIRLEPEVNIV</sequence>